<feature type="compositionally biased region" description="Polar residues" evidence="10">
    <location>
        <begin position="167"/>
        <end position="179"/>
    </location>
</feature>
<feature type="region of interest" description="Disordered" evidence="10">
    <location>
        <begin position="2989"/>
        <end position="3030"/>
    </location>
</feature>
<feature type="compositionally biased region" description="Low complexity" evidence="10">
    <location>
        <begin position="1324"/>
        <end position="1350"/>
    </location>
</feature>
<feature type="compositionally biased region" description="Low complexity" evidence="10">
    <location>
        <begin position="2134"/>
        <end position="2150"/>
    </location>
</feature>
<gene>
    <name evidence="11" type="primary">101887834</name>
</gene>
<feature type="compositionally biased region" description="Low complexity" evidence="10">
    <location>
        <begin position="1036"/>
        <end position="1047"/>
    </location>
</feature>
<dbReference type="FunFam" id="3.30.160.60:FF:000145">
    <property type="entry name" value="Zinc finger protein 574"/>
    <property type="match status" value="2"/>
</dbReference>
<feature type="region of interest" description="Disordered" evidence="10">
    <location>
        <begin position="752"/>
        <end position="832"/>
    </location>
</feature>
<feature type="compositionally biased region" description="Polar residues" evidence="10">
    <location>
        <begin position="629"/>
        <end position="646"/>
    </location>
</feature>
<keyword evidence="8" id="KW-0539">Nucleus</keyword>
<feature type="compositionally biased region" description="Basic and acidic residues" evidence="10">
    <location>
        <begin position="35"/>
        <end position="52"/>
    </location>
</feature>
<keyword evidence="7" id="KW-0804">Transcription</keyword>
<feature type="compositionally biased region" description="Polar residues" evidence="10">
    <location>
        <begin position="2914"/>
        <end position="2938"/>
    </location>
</feature>
<feature type="compositionally biased region" description="Polar residues" evidence="10">
    <location>
        <begin position="1234"/>
        <end position="1256"/>
    </location>
</feature>
<feature type="compositionally biased region" description="Polar residues" evidence="10">
    <location>
        <begin position="2252"/>
        <end position="2268"/>
    </location>
</feature>
<feature type="compositionally biased region" description="Polar residues" evidence="10">
    <location>
        <begin position="98"/>
        <end position="116"/>
    </location>
</feature>
<dbReference type="SMART" id="SM00355">
    <property type="entry name" value="ZnF_C2H2"/>
    <property type="match status" value="8"/>
</dbReference>
<feature type="compositionally biased region" description="Low complexity" evidence="10">
    <location>
        <begin position="574"/>
        <end position="593"/>
    </location>
</feature>
<feature type="compositionally biased region" description="Low complexity" evidence="10">
    <location>
        <begin position="1757"/>
        <end position="1781"/>
    </location>
</feature>
<dbReference type="PROSITE" id="PS51811">
    <property type="entry name" value="ZF_CCHC_HIVEP"/>
    <property type="match status" value="1"/>
</dbReference>
<feature type="compositionally biased region" description="Polar residues" evidence="10">
    <location>
        <begin position="1193"/>
        <end position="1219"/>
    </location>
</feature>
<keyword evidence="4" id="KW-0863">Zinc-finger</keyword>
<feature type="compositionally biased region" description="Basic and acidic residues" evidence="10">
    <location>
        <begin position="3003"/>
        <end position="3013"/>
    </location>
</feature>
<feature type="compositionally biased region" description="Low complexity" evidence="10">
    <location>
        <begin position="604"/>
        <end position="620"/>
    </location>
</feature>
<feature type="compositionally biased region" description="Polar residues" evidence="10">
    <location>
        <begin position="271"/>
        <end position="288"/>
    </location>
</feature>
<feature type="region of interest" description="Disordered" evidence="10">
    <location>
        <begin position="1280"/>
        <end position="1307"/>
    </location>
</feature>
<feature type="compositionally biased region" description="Low complexity" evidence="10">
    <location>
        <begin position="336"/>
        <end position="347"/>
    </location>
</feature>
<feature type="compositionally biased region" description="Polar residues" evidence="10">
    <location>
        <begin position="186"/>
        <end position="205"/>
    </location>
</feature>
<feature type="compositionally biased region" description="Basic and acidic residues" evidence="10">
    <location>
        <begin position="117"/>
        <end position="127"/>
    </location>
</feature>
<evidence type="ECO:0000256" key="2">
    <source>
        <dbReference type="ARBA" id="ARBA00022723"/>
    </source>
</evidence>
<evidence type="ECO:0000256" key="9">
    <source>
        <dbReference type="SAM" id="Coils"/>
    </source>
</evidence>
<feature type="compositionally biased region" description="Polar residues" evidence="10">
    <location>
        <begin position="786"/>
        <end position="800"/>
    </location>
</feature>
<evidence type="ECO:0000256" key="6">
    <source>
        <dbReference type="ARBA" id="ARBA00023015"/>
    </source>
</evidence>
<feature type="compositionally biased region" description="Polar residues" evidence="10">
    <location>
        <begin position="3019"/>
        <end position="3030"/>
    </location>
</feature>
<feature type="compositionally biased region" description="Low complexity" evidence="10">
    <location>
        <begin position="2287"/>
        <end position="2306"/>
    </location>
</feature>
<feature type="compositionally biased region" description="Low complexity" evidence="10">
    <location>
        <begin position="2439"/>
        <end position="2455"/>
    </location>
</feature>
<dbReference type="FunFam" id="3.30.160.60:FF:000594">
    <property type="entry name" value="Transcription factor HIVEP2"/>
    <property type="match status" value="1"/>
</dbReference>
<dbReference type="PANTHER" id="PTHR45944">
    <property type="entry name" value="SCHNURRI, ISOFORM F"/>
    <property type="match status" value="1"/>
</dbReference>
<keyword evidence="6" id="KW-0805">Transcription regulation</keyword>
<dbReference type="InterPro" id="IPR034729">
    <property type="entry name" value="Znf_CCHC_HIVEP"/>
</dbReference>
<feature type="compositionally biased region" description="Polar residues" evidence="10">
    <location>
        <begin position="1796"/>
        <end position="1805"/>
    </location>
</feature>
<feature type="region of interest" description="Disordered" evidence="10">
    <location>
        <begin position="1754"/>
        <end position="1805"/>
    </location>
</feature>
<dbReference type="VEuPathDB" id="VectorBase:MDOA002894"/>
<keyword evidence="2" id="KW-0479">Metal-binding</keyword>
<evidence type="ECO:0000313" key="11">
    <source>
        <dbReference type="EnsemblMetazoa" id="MDOA002894-PD"/>
    </source>
</evidence>
<dbReference type="SUPFAM" id="SSF57667">
    <property type="entry name" value="beta-beta-alpha zinc fingers"/>
    <property type="match status" value="4"/>
</dbReference>
<keyword evidence="3" id="KW-0677">Repeat</keyword>
<dbReference type="PANTHER" id="PTHR45944:SF2">
    <property type="entry name" value="SCHNURRI, ISOFORM F"/>
    <property type="match status" value="1"/>
</dbReference>
<dbReference type="GO" id="GO:0000978">
    <property type="term" value="F:RNA polymerase II cis-regulatory region sequence-specific DNA binding"/>
    <property type="evidence" value="ECO:0007669"/>
    <property type="project" value="TreeGrafter"/>
</dbReference>
<evidence type="ECO:0008006" key="12">
    <source>
        <dbReference type="Google" id="ProtNLM"/>
    </source>
</evidence>
<dbReference type="VEuPathDB" id="VectorBase:MDOMA2_019551"/>
<evidence type="ECO:0000256" key="4">
    <source>
        <dbReference type="ARBA" id="ARBA00022771"/>
    </source>
</evidence>
<dbReference type="PROSITE" id="PS50157">
    <property type="entry name" value="ZINC_FINGER_C2H2_2"/>
    <property type="match status" value="7"/>
</dbReference>
<feature type="compositionally biased region" description="Gly residues" evidence="10">
    <location>
        <begin position="760"/>
        <end position="771"/>
    </location>
</feature>
<proteinExistence type="predicted"/>
<feature type="compositionally biased region" description="Low complexity" evidence="10">
    <location>
        <begin position="157"/>
        <end position="166"/>
    </location>
</feature>
<keyword evidence="5" id="KW-0862">Zinc</keyword>
<comment type="subcellular location">
    <subcellularLocation>
        <location evidence="1">Nucleus</location>
    </subcellularLocation>
</comment>
<dbReference type="OrthoDB" id="10042249at2759"/>
<dbReference type="GO" id="GO:0000981">
    <property type="term" value="F:DNA-binding transcription factor activity, RNA polymerase II-specific"/>
    <property type="evidence" value="ECO:0007669"/>
    <property type="project" value="TreeGrafter"/>
</dbReference>
<organism evidence="11">
    <name type="scientific">Musca domestica</name>
    <name type="common">House fly</name>
    <dbReference type="NCBI Taxonomy" id="7370"/>
    <lineage>
        <taxon>Eukaryota</taxon>
        <taxon>Metazoa</taxon>
        <taxon>Ecdysozoa</taxon>
        <taxon>Arthropoda</taxon>
        <taxon>Hexapoda</taxon>
        <taxon>Insecta</taxon>
        <taxon>Pterygota</taxon>
        <taxon>Neoptera</taxon>
        <taxon>Endopterygota</taxon>
        <taxon>Diptera</taxon>
        <taxon>Brachycera</taxon>
        <taxon>Muscomorpha</taxon>
        <taxon>Muscoidea</taxon>
        <taxon>Muscidae</taxon>
        <taxon>Musca</taxon>
    </lineage>
</organism>
<feature type="compositionally biased region" description="Low complexity" evidence="10">
    <location>
        <begin position="2706"/>
        <end position="2724"/>
    </location>
</feature>
<feature type="compositionally biased region" description="Low complexity" evidence="10">
    <location>
        <begin position="1089"/>
        <end position="1118"/>
    </location>
</feature>
<dbReference type="InterPro" id="IPR003604">
    <property type="entry name" value="Matrin/U1-like-C_Znf_C2H2"/>
</dbReference>
<dbReference type="InterPro" id="IPR051969">
    <property type="entry name" value="Zinc-finger_DNA-bd_regulators"/>
</dbReference>
<feature type="compositionally biased region" description="Pro residues" evidence="10">
    <location>
        <begin position="1288"/>
        <end position="1298"/>
    </location>
</feature>
<feature type="region of interest" description="Disordered" evidence="10">
    <location>
        <begin position="2439"/>
        <end position="2458"/>
    </location>
</feature>
<feature type="region of interest" description="Disordered" evidence="10">
    <location>
        <begin position="2912"/>
        <end position="2940"/>
    </location>
</feature>
<evidence type="ECO:0000256" key="1">
    <source>
        <dbReference type="ARBA" id="ARBA00004123"/>
    </source>
</evidence>
<feature type="compositionally biased region" description="Low complexity" evidence="10">
    <location>
        <begin position="63"/>
        <end position="97"/>
    </location>
</feature>
<dbReference type="eggNOG" id="KOG1721">
    <property type="taxonomic scope" value="Eukaryota"/>
</dbReference>
<feature type="compositionally biased region" description="Polar residues" evidence="10">
    <location>
        <begin position="2626"/>
        <end position="2646"/>
    </location>
</feature>
<dbReference type="InterPro" id="IPR013087">
    <property type="entry name" value="Znf_C2H2_type"/>
</dbReference>
<dbReference type="InterPro" id="IPR036236">
    <property type="entry name" value="Znf_C2H2_sf"/>
</dbReference>
<reference evidence="11" key="1">
    <citation type="submission" date="2020-05" db="UniProtKB">
        <authorList>
            <consortium name="EnsemblMetazoa"/>
        </authorList>
    </citation>
    <scope>IDENTIFICATION</scope>
    <source>
        <strain evidence="11">Aabys</strain>
    </source>
</reference>
<dbReference type="STRING" id="7370.A0A1I8MAI3"/>
<feature type="region of interest" description="Disordered" evidence="10">
    <location>
        <begin position="1"/>
        <end position="304"/>
    </location>
</feature>
<feature type="coiled-coil region" evidence="9">
    <location>
        <begin position="1129"/>
        <end position="1179"/>
    </location>
</feature>
<feature type="compositionally biased region" description="Polar residues" evidence="10">
    <location>
        <begin position="53"/>
        <end position="62"/>
    </location>
</feature>
<dbReference type="Pfam" id="PF00096">
    <property type="entry name" value="zf-C2H2"/>
    <property type="match status" value="6"/>
</dbReference>
<dbReference type="Gene3D" id="3.30.160.60">
    <property type="entry name" value="Classic Zinc Finger"/>
    <property type="match status" value="6"/>
</dbReference>
<sequence>MARRKGSGRGSKLYISRPMTLESTVNSRSKSTLENAREKLRDDPGGTKKDQTETVTNLSNMEATTATTPAATTTTKYYNKTKLQQQNNNNQQLPQNKSTTATTNSGKKAQQQQQTYRDLEDRQEPQKKLTAKQAKQAAKLEAQQKQQQQNVKNADSQQQQQRQQQQHNKNVSKTVTSSVLEKEKSITNSNLPATTTNIAPQQHQPTTATTTTANNANKNINNNLNVAKSSTSASVTTTNNSGSNMDYVNSISNSSNFNKSDTTTSSNSNNKEQLSNPTPNSTSDNFNSAGPGTGTGATGSDNNWSNSKYLHKKFKRLASTTETEGGVGQDAEKLRTTSISSASSSVSSPPPPPSTPASAIVQPQNETTKPAHETNQQQQHHNLQNGYLIRQEVVDNAVLQNKILLQMAQQQQVVANNTSTSNNPAELSNGPNSSASSATATNASGGSGRYICPYCNLSCTKPSVLQKHIRAHTNERPYPCDICGIAFKTKSNLYKHCRSRSHAARQKGIEVPPDADDGLSDQDVDPELSNSSSEMLSRTDSPMEDVAIVSQIQQQQQQMNEPHTLIPTPMNSNSSIGASPLPLPASPASRGSAHQAGTQPQPSPIAHQQQQQQHQSQLPLGSPAAGTLAPTSATINQNNVGGSNSSAAKQAIDYKPYKPKFHNAALYNSPKEAAAAAAAAATTNIVSAETNPTPAANTRGEFVATSQPPPQTKQPEMGIVAGSTGVCLPQALNHQQYQQLLIEAQKYASSQVGHSPAAPIGGGSAAGGGGQPPSSVQHQLHHHPTLSPSTQIKLNNHISSHQLQQQLQQQQQQLHQLAQAQAAQHPHHLLAPPPANALSLPLAAAAYYLGPPPGAFYNPMTVAHQQAFASLHLMTQQEQQQFRHQLQLQQHLQQLQHSGVITPATVVAAPQPPPPPSQPTPLIAVAQSGPQTASSPSPGQNHIKTHTPVMGNTGVVRPTPTSVNNTALHLSKPSPAAIPATNVPQQSPLHYLASAALNSQPVATVANNKLAGEIVSSEPLQQQHQMSNNGGHQRPNANHNSQNSNNAGEVPLNKENLHERINKIISQNEAIVENKELLLQKKYPKTLNRSRSFTNANNSAASGSSAGSTQTLQSTTGGPPSESPTNAKLAQVIVQKQQLQQQQQQQQQLQQQQQQYLYQQQLQQQQQQMQKQRHMYSEKVNMEDVVLPLNGTSKNVMSKHLPNQSQTQALPPQSNQPLANQGLHPSQMHPYRGPNSTTNTQANSQHQTPASTNSPAMANVPLNLSAKSKAPIVVEERIDLSTSKQPQGPLPQQPPPATPRKRHSIEQASQPTAIVNPVALNEASNSSNSNSQAAHQATAVASSSSSAPAAGKYAPNHSIIKNLLLNARGLAVPMGEGEDAVYICPLCSTEFRTAEDLQLHNSAYCQGNNSSANSPASSPSHKYFRSSSIHSLNMSDLKILSKNPLSLAKLAWSQLKIKPSNLVLDRLSASQANTSKSNSSTTTSETSTQPSCSTTTQLAAGTSNSTLANQSTSTSSSNNSGATAAKSHLALNDIPIRFVDAPLPSPGPLLGKTPLVDYTPNDTKHKSEEVIITKMHDDRMYTNMNFNEHHHHATVVASSASSLAINNKRLKFETSANNKRLTNITSGGEMQPLNPLELSKKEERLKRFTSSGGCMIPLSECDDVDKSPKMIRTPLLSGGSFQEVSPKKETKLPVPLIQGAQLTPKLALGLSTSSSGPQHFQFPPINQITAFNPLTLPLTEKVIPYVPGIPGPNSLTPQMHLAQQPQQQQQLHLQVPPQQKPRTVSPNRKLALSPNEPGTSSNKSVTTFGGVQNVPSEFSKAPPTANMRNVKNWNSTSGSSSNKLNLPVAAAGGEVKQSSKSFNFLRMADNLSPRKLMAETETRHFNLERVAKDQLNIQQPTSVSNIGGAQALSPTAATSSSTLTPLHVDTSPGQVGPNESAIIMESKPKSKFLRPTSLPLRPGTFTPKRHHGITPTANTLPLISPETPRPSKECVQLYLNGNSYTYLGLKSSTKTFYCTLNCPQPSYVQDMHKLSMYSMWQQCAENNPHPLGLKPKEVMSLYDSRQKVQIYNMAESKKLAYTVVDAQQMVMTPFLSSQDKFYHHQLKRVAVSEEESAANKEDNKSTAVEHRDSSQMSNNSASTSSSSSQTLVGGYESNENYTYIRGRGRGKYVCSECGIRCKKPSMLKKHIRTHTDVRPYTCKHCNFSFKTKGNLTKHMQSKTHYKKCIELGLNPGPMPADGEFLEPDMEFDQQSSTSAGGRTSSMGNAESDTDGDSSDNETESSNESDSAAVTRSSVPSSVAPPSITVNAASEDNKSHLEHEAARCLLSLSMTPPIHSQSTETSAQMVVTTVMATSATATTTTPSAIRRVISYTSPKPPFDYQKQEQYYSNPEEAMPKNKAINNFEAAPMDLTKPRSSDVSVTTVNSLPATVLVHASLPNSSSNNKQPSLSSLPGPVQTQAQIDDVIFGGNRDESGLLKTMISVSSKVARSQPGISEEVRNLNEDMMLYDYRREQTLQYNKIKQTQLSRSLASTANEVATTTTMASSNAYVNAMSSSTATTVTQVCCSISSVTATVISSRDSAIVSSGVTTTPAVTTAAIMGEKSKTEIPVQVPKIEVVEPVEQSPRTKSNEVSSSAFHPASVTNVEIRKPPPANQTKTSSDESEETDDEPPAKKHLTMGSEEKISGHNSNLPAAVLQPGTTDFSGVLSGGSNSSSSAGGASSQLPTRTVIVGEDGFTTTNNEILPVHPKVPPLTNADGRPVCSICSKTFQKQPQLILHMNIHYMERKYKCDPCGVSFRTQGHLQKHERSEAHKNKVIMTSTFGVPTTSNPRPFECTDCKIAFRIHGHLAKHLRSKTHVQKLECLQKLPFGTYAEIERAGISLTEIDTSDCENSLISLRLLAQKLIEKHPSSKLGSYTTPSGVQDNNSNTGLVSQDSASEDGFQAAASAAASAIASLDNDSAANTPRRANSTSEDESIAMALNNNLKRRLPGAFSNGDDSDKDIQDDKRLRQDLGGSHQMQSAASPPAN</sequence>
<feature type="compositionally biased region" description="Low complexity" evidence="10">
    <location>
        <begin position="206"/>
        <end position="270"/>
    </location>
</feature>
<feature type="region of interest" description="Disordered" evidence="10">
    <location>
        <begin position="2621"/>
        <end position="2677"/>
    </location>
</feature>
<feature type="region of interest" description="Disordered" evidence="10">
    <location>
        <begin position="503"/>
        <end position="646"/>
    </location>
</feature>
<name>A0A1I8MAI3_MUSDO</name>
<dbReference type="SMART" id="SM00451">
    <property type="entry name" value="ZnF_U1"/>
    <property type="match status" value="4"/>
</dbReference>
<feature type="compositionally biased region" description="Polar residues" evidence="10">
    <location>
        <begin position="528"/>
        <end position="540"/>
    </location>
</feature>
<feature type="compositionally biased region" description="Low complexity" evidence="10">
    <location>
        <begin position="801"/>
        <end position="824"/>
    </location>
</feature>
<feature type="compositionally biased region" description="Low complexity" evidence="10">
    <location>
        <begin position="131"/>
        <end position="149"/>
    </location>
</feature>
<dbReference type="GO" id="GO:0005634">
    <property type="term" value="C:nucleus"/>
    <property type="evidence" value="ECO:0007669"/>
    <property type="project" value="UniProtKB-SubCell"/>
</dbReference>
<feature type="region of interest" description="Disordered" evidence="10">
    <location>
        <begin position="2704"/>
        <end position="2727"/>
    </location>
</feature>
<evidence type="ECO:0000256" key="3">
    <source>
        <dbReference type="ARBA" id="ARBA00022737"/>
    </source>
</evidence>
<dbReference type="GO" id="GO:0008270">
    <property type="term" value="F:zinc ion binding"/>
    <property type="evidence" value="ECO:0007669"/>
    <property type="project" value="UniProtKB-KW"/>
</dbReference>
<feature type="region of interest" description="Disordered" evidence="10">
    <location>
        <begin position="1963"/>
        <end position="1985"/>
    </location>
</feature>
<evidence type="ECO:0000256" key="7">
    <source>
        <dbReference type="ARBA" id="ARBA00023163"/>
    </source>
</evidence>
<dbReference type="EnsemblMetazoa" id="MDOA002894-RD">
    <property type="protein sequence ID" value="MDOA002894-PD"/>
    <property type="gene ID" value="MDOA002894"/>
</dbReference>
<feature type="region of interest" description="Disordered" evidence="10">
    <location>
        <begin position="1019"/>
        <end position="1050"/>
    </location>
</feature>
<feature type="region of interest" description="Disordered" evidence="10">
    <location>
        <begin position="1089"/>
        <end position="1125"/>
    </location>
</feature>
<feature type="region of interest" description="Disordered" evidence="10">
    <location>
        <begin position="2112"/>
        <end position="2151"/>
    </location>
</feature>
<feature type="compositionally biased region" description="Polar residues" evidence="10">
    <location>
        <begin position="21"/>
        <end position="34"/>
    </location>
</feature>
<feature type="region of interest" description="Disordered" evidence="10">
    <location>
        <begin position="320"/>
        <end position="381"/>
    </location>
</feature>
<feature type="region of interest" description="Disordered" evidence="10">
    <location>
        <begin position="1322"/>
        <end position="1352"/>
    </location>
</feature>
<evidence type="ECO:0000256" key="5">
    <source>
        <dbReference type="ARBA" id="ARBA00022833"/>
    </source>
</evidence>
<feature type="compositionally biased region" description="Basic and acidic residues" evidence="10">
    <location>
        <begin position="2117"/>
        <end position="2133"/>
    </location>
</feature>
<feature type="region of interest" description="Disordered" evidence="10">
    <location>
        <begin position="1193"/>
        <end position="1258"/>
    </location>
</feature>
<feature type="compositionally biased region" description="Polar residues" evidence="10">
    <location>
        <begin position="1019"/>
        <end position="1031"/>
    </location>
</feature>
<feature type="region of interest" description="Disordered" evidence="10">
    <location>
        <begin position="2251"/>
        <end position="2318"/>
    </location>
</feature>
<keyword evidence="9" id="KW-0175">Coiled coil</keyword>
<dbReference type="PROSITE" id="PS00028">
    <property type="entry name" value="ZINC_FINGER_C2H2_1"/>
    <property type="match status" value="7"/>
</dbReference>
<feature type="compositionally biased region" description="Acidic residues" evidence="10">
    <location>
        <begin position="2271"/>
        <end position="2286"/>
    </location>
</feature>
<evidence type="ECO:0000256" key="8">
    <source>
        <dbReference type="ARBA" id="ARBA00023242"/>
    </source>
</evidence>
<feature type="region of interest" description="Disordered" evidence="10">
    <location>
        <begin position="415"/>
        <end position="442"/>
    </location>
</feature>
<feature type="region of interest" description="Disordered" evidence="10">
    <location>
        <begin position="1471"/>
        <end position="1522"/>
    </location>
</feature>
<feature type="compositionally biased region" description="Low complexity" evidence="10">
    <location>
        <begin position="428"/>
        <end position="442"/>
    </location>
</feature>
<feature type="compositionally biased region" description="Acidic residues" evidence="10">
    <location>
        <begin position="513"/>
        <end position="526"/>
    </location>
</feature>
<evidence type="ECO:0000256" key="10">
    <source>
        <dbReference type="SAM" id="MobiDB-lite"/>
    </source>
</evidence>
<accession>A0A1I8MAI3</accession>
<protein>
    <recommendedName>
        <fullName evidence="12">Zinc finger protein 40</fullName>
    </recommendedName>
</protein>